<sequence>MAENSIGPATCCFSYQRTPIPIRVITGYKVTDRQCTKPGVIFTLKSSRQVCVDPEVKWVQKHMEKIDQILNEIESSVNVPDSCCFSYHNNPIPIRVITGYKVTDRHCSKPGVVFTLMNKRQVCVDPEHEWVQNHMKKIDEILNKFELSV</sequence>
<comment type="subunit">
    <text evidence="8">Self-associates. Also heterodimer of MIP-1-alpha(4-69) and MIP-1-beta(3-69). Interacts with CCR1.</text>
</comment>
<dbReference type="CDD" id="cd00272">
    <property type="entry name" value="Chemokine_CC"/>
    <property type="match status" value="2"/>
</dbReference>
<evidence type="ECO:0000256" key="7">
    <source>
        <dbReference type="ARBA" id="ARBA00044740"/>
    </source>
</evidence>
<evidence type="ECO:0000313" key="12">
    <source>
        <dbReference type="Proteomes" id="UP000606274"/>
    </source>
</evidence>
<accession>A0A8T0BML0</accession>
<dbReference type="PROSITE" id="PS00472">
    <property type="entry name" value="SMALL_CYTOKINES_CC"/>
    <property type="match status" value="2"/>
</dbReference>
<dbReference type="Gene3D" id="2.40.50.40">
    <property type="match status" value="2"/>
</dbReference>
<dbReference type="PANTHER" id="PTHR12015:SF183">
    <property type="entry name" value="C-C MOTIF CHEMOKINE 3"/>
    <property type="match status" value="1"/>
</dbReference>
<evidence type="ECO:0000256" key="1">
    <source>
        <dbReference type="ARBA" id="ARBA00004613"/>
    </source>
</evidence>
<dbReference type="GO" id="GO:0006955">
    <property type="term" value="P:immune response"/>
    <property type="evidence" value="ECO:0007669"/>
    <property type="project" value="InterPro"/>
</dbReference>
<evidence type="ECO:0000256" key="8">
    <source>
        <dbReference type="ARBA" id="ARBA00046726"/>
    </source>
</evidence>
<evidence type="ECO:0000256" key="5">
    <source>
        <dbReference type="ARBA" id="ARBA00022729"/>
    </source>
</evidence>
<comment type="similarity">
    <text evidence="2 9">Belongs to the intercrine beta (chemokine CC) family.</text>
</comment>
<dbReference type="InterPro" id="IPR000827">
    <property type="entry name" value="Chemokine_CC_CS"/>
</dbReference>
<keyword evidence="6" id="KW-1015">Disulfide bond</keyword>
<keyword evidence="9" id="KW-0145">Chemotaxis</keyword>
<proteinExistence type="inferred from homology"/>
<protein>
    <recommendedName>
        <fullName evidence="9">C-C motif chemokine</fullName>
    </recommendedName>
</protein>
<dbReference type="Proteomes" id="UP000606274">
    <property type="component" value="Unassembled WGS sequence"/>
</dbReference>
<dbReference type="FunFam" id="2.40.50.40:FF:000002">
    <property type="entry name" value="C-C motif chemokine"/>
    <property type="match status" value="2"/>
</dbReference>
<feature type="domain" description="Chemokine interleukin-8-like" evidence="10">
    <location>
        <begin position="8"/>
        <end position="66"/>
    </location>
</feature>
<reference evidence="11" key="1">
    <citation type="submission" date="2020-08" db="EMBL/GenBank/DDBJ databases">
        <title>Chromosome-level assembly of Southern catfish (Silurus meridionalis) provides insights into visual adaptation to the nocturnal and benthic lifestyles.</title>
        <authorList>
            <person name="Zhang Y."/>
            <person name="Wang D."/>
            <person name="Peng Z."/>
        </authorList>
    </citation>
    <scope>NUCLEOTIDE SEQUENCE</scope>
    <source>
        <strain evidence="11">SWU-2019-XX</strain>
        <tissue evidence="11">Muscle</tissue>
    </source>
</reference>
<keyword evidence="4 9" id="KW-0964">Secreted</keyword>
<dbReference type="SMART" id="SM00199">
    <property type="entry name" value="SCY"/>
    <property type="match status" value="2"/>
</dbReference>
<dbReference type="GO" id="GO:0008009">
    <property type="term" value="F:chemokine activity"/>
    <property type="evidence" value="ECO:0007669"/>
    <property type="project" value="InterPro"/>
</dbReference>
<evidence type="ECO:0000256" key="6">
    <source>
        <dbReference type="ARBA" id="ARBA00023157"/>
    </source>
</evidence>
<comment type="caution">
    <text evidence="11">The sequence shown here is derived from an EMBL/GenBank/DDBJ whole genome shotgun (WGS) entry which is preliminary data.</text>
</comment>
<evidence type="ECO:0000256" key="3">
    <source>
        <dbReference type="ARBA" id="ARBA00022514"/>
    </source>
</evidence>
<dbReference type="SUPFAM" id="SSF54117">
    <property type="entry name" value="Interleukin 8-like chemokines"/>
    <property type="match status" value="2"/>
</dbReference>
<evidence type="ECO:0000256" key="2">
    <source>
        <dbReference type="ARBA" id="ARBA00010868"/>
    </source>
</evidence>
<dbReference type="InterPro" id="IPR001811">
    <property type="entry name" value="Chemokine_IL8-like_dom"/>
</dbReference>
<evidence type="ECO:0000256" key="4">
    <source>
        <dbReference type="ARBA" id="ARBA00022525"/>
    </source>
</evidence>
<dbReference type="InterPro" id="IPR039809">
    <property type="entry name" value="Chemokine_b/g/d"/>
</dbReference>
<feature type="domain" description="Chemokine interleukin-8-like" evidence="10">
    <location>
        <begin position="80"/>
        <end position="138"/>
    </location>
</feature>
<organism evidence="11 12">
    <name type="scientific">Silurus meridionalis</name>
    <name type="common">Southern catfish</name>
    <name type="synonym">Silurus soldatovi meridionalis</name>
    <dbReference type="NCBI Taxonomy" id="175797"/>
    <lineage>
        <taxon>Eukaryota</taxon>
        <taxon>Metazoa</taxon>
        <taxon>Chordata</taxon>
        <taxon>Craniata</taxon>
        <taxon>Vertebrata</taxon>
        <taxon>Euteleostomi</taxon>
        <taxon>Actinopterygii</taxon>
        <taxon>Neopterygii</taxon>
        <taxon>Teleostei</taxon>
        <taxon>Ostariophysi</taxon>
        <taxon>Siluriformes</taxon>
        <taxon>Siluridae</taxon>
        <taxon>Silurus</taxon>
    </lineage>
</organism>
<dbReference type="GO" id="GO:0005615">
    <property type="term" value="C:extracellular space"/>
    <property type="evidence" value="ECO:0007669"/>
    <property type="project" value="UniProtKB-KW"/>
</dbReference>
<dbReference type="AlphaFoldDB" id="A0A8T0BML0"/>
<gene>
    <name evidence="11" type="ORF">HF521_020071</name>
</gene>
<comment type="subcellular location">
    <subcellularLocation>
        <location evidence="1 9">Secreted</location>
    </subcellularLocation>
</comment>
<keyword evidence="3 9" id="KW-0202">Cytokine</keyword>
<dbReference type="InterPro" id="IPR036048">
    <property type="entry name" value="Interleukin_8-like_sf"/>
</dbReference>
<dbReference type="EMBL" id="JABFDY010000006">
    <property type="protein sequence ID" value="KAF7706817.1"/>
    <property type="molecule type" value="Genomic_DNA"/>
</dbReference>
<evidence type="ECO:0000313" key="11">
    <source>
        <dbReference type="EMBL" id="KAF7706817.1"/>
    </source>
</evidence>
<dbReference type="PANTHER" id="PTHR12015">
    <property type="entry name" value="SMALL INDUCIBLE CYTOKINE A"/>
    <property type="match status" value="1"/>
</dbReference>
<dbReference type="Pfam" id="PF00048">
    <property type="entry name" value="IL8"/>
    <property type="match status" value="2"/>
</dbReference>
<comment type="function">
    <text evidence="7">Monokine with inflammatory and chemokinetic properties. Binds to CCR1, CCR4 and CCR5. One of the major HIV-suppressive factors produced by CD8+ T-cells. Recombinant MIP-1-alpha induces a dose-dependent inhibition of different strains of HIV-1, HIV-2, and simian immunodeficiency virus (SIV).</text>
</comment>
<evidence type="ECO:0000256" key="9">
    <source>
        <dbReference type="RuleBase" id="RU361150"/>
    </source>
</evidence>
<keyword evidence="5" id="KW-0732">Signal</keyword>
<keyword evidence="12" id="KW-1185">Reference proteome</keyword>
<evidence type="ECO:0000259" key="10">
    <source>
        <dbReference type="SMART" id="SM00199"/>
    </source>
</evidence>
<name>A0A8T0BML0_SILME</name>